<feature type="compositionally biased region" description="Low complexity" evidence="2">
    <location>
        <begin position="383"/>
        <end position="393"/>
    </location>
</feature>
<feature type="compositionally biased region" description="Pro residues" evidence="2">
    <location>
        <begin position="365"/>
        <end position="382"/>
    </location>
</feature>
<dbReference type="AlphaFoldDB" id="A0A5B8G1K3"/>
<dbReference type="Pfam" id="PF25954">
    <property type="entry name" value="Beta-barrel_RND_2"/>
    <property type="match status" value="1"/>
</dbReference>
<evidence type="ECO:0000313" key="5">
    <source>
        <dbReference type="EMBL" id="QDL92373.1"/>
    </source>
</evidence>
<dbReference type="Proteomes" id="UP000305888">
    <property type="component" value="Chromosome"/>
</dbReference>
<dbReference type="Gene3D" id="2.40.50.100">
    <property type="match status" value="2"/>
</dbReference>
<dbReference type="PANTHER" id="PTHR30469">
    <property type="entry name" value="MULTIDRUG RESISTANCE PROTEIN MDTA"/>
    <property type="match status" value="1"/>
</dbReference>
<dbReference type="InterPro" id="IPR006143">
    <property type="entry name" value="RND_pump_MFP"/>
</dbReference>
<evidence type="ECO:0000256" key="1">
    <source>
        <dbReference type="ARBA" id="ARBA00009477"/>
    </source>
</evidence>
<evidence type="ECO:0000259" key="4">
    <source>
        <dbReference type="Pfam" id="PF25954"/>
    </source>
</evidence>
<dbReference type="RefSeq" id="WP_138573139.1">
    <property type="nucleotide sequence ID" value="NZ_CP040818.1"/>
</dbReference>
<dbReference type="InterPro" id="IPR058792">
    <property type="entry name" value="Beta-barrel_RND_2"/>
</dbReference>
<evidence type="ECO:0000256" key="2">
    <source>
        <dbReference type="SAM" id="MobiDB-lite"/>
    </source>
</evidence>
<dbReference type="SUPFAM" id="SSF111369">
    <property type="entry name" value="HlyD-like secretion proteins"/>
    <property type="match status" value="1"/>
</dbReference>
<proteinExistence type="inferred from homology"/>
<name>A0A5B8G1K3_9RHOB</name>
<evidence type="ECO:0000259" key="3">
    <source>
        <dbReference type="Pfam" id="PF25917"/>
    </source>
</evidence>
<dbReference type="GO" id="GO:1990281">
    <property type="term" value="C:efflux pump complex"/>
    <property type="evidence" value="ECO:0007669"/>
    <property type="project" value="TreeGrafter"/>
</dbReference>
<dbReference type="EMBL" id="CP040818">
    <property type="protein sequence ID" value="QDL92373.1"/>
    <property type="molecule type" value="Genomic_DNA"/>
</dbReference>
<dbReference type="Gene3D" id="1.10.287.470">
    <property type="entry name" value="Helix hairpin bin"/>
    <property type="match status" value="2"/>
</dbReference>
<dbReference type="KEGG" id="ppru:FDP22_11650"/>
<sequence>MRAIPLLTALLVALAFGLWIFGLGAGPAETAQNLPPPADAAPKDQPVSVVVRRSQAESVRDVIILRGRTEAFRKVEVMAETSGRVISRPLRSGAQVAEGDSLCRIDPGERQAALEEAQARLEDARIRNDAATKLGDYAAETTRLAARAALNSAVYAVRTAELELQRLDIRAPFDGLLETDTAELGSLLQPGALCATVIALDPIKLVGFVPESRVGRLHAGAPAGARLIDGREVTGTITFLSRSADETTRTFRVEITVPNPRWEIRDGLTAEIGIPLAPRQGHLLPQRVLTLDDRGRMGVRVAEDGVARFVPVTVIRDAPEGLWLDGLPATAEVIITGQEYVSDGRALDVSYEAAAGGPDAAAAPAPGPAPAPEASPAPPAAPDPQATPAAPVQ</sequence>
<gene>
    <name evidence="5" type="ORF">FDP22_11650</name>
</gene>
<evidence type="ECO:0000313" key="6">
    <source>
        <dbReference type="Proteomes" id="UP000305888"/>
    </source>
</evidence>
<feature type="domain" description="CusB-like beta-barrel" evidence="4">
    <location>
        <begin position="209"/>
        <end position="272"/>
    </location>
</feature>
<keyword evidence="6" id="KW-1185">Reference proteome</keyword>
<comment type="similarity">
    <text evidence="1">Belongs to the membrane fusion protein (MFP) (TC 8.A.1) family.</text>
</comment>
<dbReference type="Gene3D" id="2.40.30.170">
    <property type="match status" value="1"/>
</dbReference>
<organism evidence="5 6">
    <name type="scientific">Paroceanicella profunda</name>
    <dbReference type="NCBI Taxonomy" id="2579971"/>
    <lineage>
        <taxon>Bacteria</taxon>
        <taxon>Pseudomonadati</taxon>
        <taxon>Pseudomonadota</taxon>
        <taxon>Alphaproteobacteria</taxon>
        <taxon>Rhodobacterales</taxon>
        <taxon>Paracoccaceae</taxon>
        <taxon>Paroceanicella</taxon>
    </lineage>
</organism>
<feature type="region of interest" description="Disordered" evidence="2">
    <location>
        <begin position="355"/>
        <end position="393"/>
    </location>
</feature>
<dbReference type="Pfam" id="PF25917">
    <property type="entry name" value="BSH_RND"/>
    <property type="match status" value="1"/>
</dbReference>
<dbReference type="PANTHER" id="PTHR30469:SF29">
    <property type="entry name" value="BLR2860 PROTEIN"/>
    <property type="match status" value="1"/>
</dbReference>
<reference evidence="5 6" key="1">
    <citation type="submission" date="2019-06" db="EMBL/GenBank/DDBJ databases">
        <title>Genome sequence of Rhodobacteraceae bacterium D4M1.</title>
        <authorList>
            <person name="Cao J."/>
        </authorList>
    </citation>
    <scope>NUCLEOTIDE SEQUENCE [LARGE SCALE GENOMIC DNA]</scope>
    <source>
        <strain evidence="5 6">D4M1</strain>
    </source>
</reference>
<accession>A0A5B8G1K3</accession>
<protein>
    <submittedName>
        <fullName evidence="5">Efflux RND transporter periplasmic adaptor subunit</fullName>
    </submittedName>
</protein>
<dbReference type="NCBIfam" id="TIGR01730">
    <property type="entry name" value="RND_mfp"/>
    <property type="match status" value="1"/>
</dbReference>
<feature type="domain" description="Multidrug resistance protein MdtA-like barrel-sandwich hybrid" evidence="3">
    <location>
        <begin position="73"/>
        <end position="193"/>
    </location>
</feature>
<dbReference type="InterPro" id="IPR058625">
    <property type="entry name" value="MdtA-like_BSH"/>
</dbReference>
<dbReference type="GO" id="GO:0015562">
    <property type="term" value="F:efflux transmembrane transporter activity"/>
    <property type="evidence" value="ECO:0007669"/>
    <property type="project" value="TreeGrafter"/>
</dbReference>
<dbReference type="OrthoDB" id="9806939at2"/>
<feature type="compositionally biased region" description="Low complexity" evidence="2">
    <location>
        <begin position="355"/>
        <end position="364"/>
    </location>
</feature>